<accession>A0A5C3KDU3</accession>
<feature type="non-terminal residue" evidence="1">
    <location>
        <position position="72"/>
    </location>
</feature>
<dbReference type="EMBL" id="ML210448">
    <property type="protein sequence ID" value="TFK17937.1"/>
    <property type="molecule type" value="Genomic_DNA"/>
</dbReference>
<protein>
    <submittedName>
        <fullName evidence="1">Uncharacterized protein</fullName>
    </submittedName>
</protein>
<reference evidence="1 2" key="1">
    <citation type="journal article" date="2019" name="Nat. Ecol. Evol.">
        <title>Megaphylogeny resolves global patterns of mushroom evolution.</title>
        <authorList>
            <person name="Varga T."/>
            <person name="Krizsan K."/>
            <person name="Foldi C."/>
            <person name="Dima B."/>
            <person name="Sanchez-Garcia M."/>
            <person name="Sanchez-Ramirez S."/>
            <person name="Szollosi G.J."/>
            <person name="Szarkandi J.G."/>
            <person name="Papp V."/>
            <person name="Albert L."/>
            <person name="Andreopoulos W."/>
            <person name="Angelini C."/>
            <person name="Antonin V."/>
            <person name="Barry K.W."/>
            <person name="Bougher N.L."/>
            <person name="Buchanan P."/>
            <person name="Buyck B."/>
            <person name="Bense V."/>
            <person name="Catcheside P."/>
            <person name="Chovatia M."/>
            <person name="Cooper J."/>
            <person name="Damon W."/>
            <person name="Desjardin D."/>
            <person name="Finy P."/>
            <person name="Geml J."/>
            <person name="Haridas S."/>
            <person name="Hughes K."/>
            <person name="Justo A."/>
            <person name="Karasinski D."/>
            <person name="Kautmanova I."/>
            <person name="Kiss B."/>
            <person name="Kocsube S."/>
            <person name="Kotiranta H."/>
            <person name="LaButti K.M."/>
            <person name="Lechner B.E."/>
            <person name="Liimatainen K."/>
            <person name="Lipzen A."/>
            <person name="Lukacs Z."/>
            <person name="Mihaltcheva S."/>
            <person name="Morgado L.N."/>
            <person name="Niskanen T."/>
            <person name="Noordeloos M.E."/>
            <person name="Ohm R.A."/>
            <person name="Ortiz-Santana B."/>
            <person name="Ovrebo C."/>
            <person name="Racz N."/>
            <person name="Riley R."/>
            <person name="Savchenko A."/>
            <person name="Shiryaev A."/>
            <person name="Soop K."/>
            <person name="Spirin V."/>
            <person name="Szebenyi C."/>
            <person name="Tomsovsky M."/>
            <person name="Tulloss R.E."/>
            <person name="Uehling J."/>
            <person name="Grigoriev I.V."/>
            <person name="Vagvolgyi C."/>
            <person name="Papp T."/>
            <person name="Martin F.M."/>
            <person name="Miettinen O."/>
            <person name="Hibbett D.S."/>
            <person name="Nagy L.G."/>
        </authorList>
    </citation>
    <scope>NUCLEOTIDE SEQUENCE [LARGE SCALE GENOMIC DNA]</scope>
    <source>
        <strain evidence="1 2">CBS 121175</strain>
    </source>
</reference>
<dbReference type="AlphaFoldDB" id="A0A5C3KDU3"/>
<dbReference type="STRING" id="230819.A0A5C3KDU3"/>
<dbReference type="Proteomes" id="UP000307440">
    <property type="component" value="Unassembled WGS sequence"/>
</dbReference>
<proteinExistence type="predicted"/>
<organism evidence="1 2">
    <name type="scientific">Coprinopsis marcescibilis</name>
    <name type="common">Agaric fungus</name>
    <name type="synonym">Psathyrella marcescibilis</name>
    <dbReference type="NCBI Taxonomy" id="230819"/>
    <lineage>
        <taxon>Eukaryota</taxon>
        <taxon>Fungi</taxon>
        <taxon>Dikarya</taxon>
        <taxon>Basidiomycota</taxon>
        <taxon>Agaricomycotina</taxon>
        <taxon>Agaricomycetes</taxon>
        <taxon>Agaricomycetidae</taxon>
        <taxon>Agaricales</taxon>
        <taxon>Agaricineae</taxon>
        <taxon>Psathyrellaceae</taxon>
        <taxon>Coprinopsis</taxon>
    </lineage>
</organism>
<evidence type="ECO:0000313" key="1">
    <source>
        <dbReference type="EMBL" id="TFK17937.1"/>
    </source>
</evidence>
<keyword evidence="2" id="KW-1185">Reference proteome</keyword>
<evidence type="ECO:0000313" key="2">
    <source>
        <dbReference type="Proteomes" id="UP000307440"/>
    </source>
</evidence>
<sequence>MLRLKYKDVPAFLWDKSVTHAVYLCNRLLVSALPGSTPFEAYHAKKPDVSHLREFGCDVWVLDESEGQSKLN</sequence>
<gene>
    <name evidence="1" type="ORF">FA15DRAFT_604195</name>
</gene>
<name>A0A5C3KDU3_COPMA</name>
<dbReference type="OrthoDB" id="3243429at2759"/>